<evidence type="ECO:0000313" key="4">
    <source>
        <dbReference type="Proteomes" id="UP000271626"/>
    </source>
</evidence>
<dbReference type="EMBL" id="LR131273">
    <property type="protein sequence ID" value="VDR38469.1"/>
    <property type="molecule type" value="Genomic_DNA"/>
</dbReference>
<name>A0A3P8JYV7_TSUPA</name>
<gene>
    <name evidence="3" type="ORF">NCTC10741_01589</name>
</gene>
<dbReference type="AlphaFoldDB" id="A0A3P8JYV7"/>
<feature type="domain" description="CAAX prenyl protease 2/Lysostaphin resistance protein A-like" evidence="2">
    <location>
        <begin position="173"/>
        <end position="270"/>
    </location>
</feature>
<dbReference type="Pfam" id="PF02517">
    <property type="entry name" value="Rce1-like"/>
    <property type="match status" value="1"/>
</dbReference>
<keyword evidence="1" id="KW-1133">Transmembrane helix</keyword>
<dbReference type="OrthoDB" id="3609935at2"/>
<feature type="transmembrane region" description="Helical" evidence="1">
    <location>
        <begin position="41"/>
        <end position="61"/>
    </location>
</feature>
<feature type="transmembrane region" description="Helical" evidence="1">
    <location>
        <begin position="106"/>
        <end position="124"/>
    </location>
</feature>
<dbReference type="GO" id="GO:0080120">
    <property type="term" value="P:CAAX-box protein maturation"/>
    <property type="evidence" value="ECO:0007669"/>
    <property type="project" value="UniProtKB-ARBA"/>
</dbReference>
<feature type="transmembrane region" description="Helical" evidence="1">
    <location>
        <begin position="82"/>
        <end position="100"/>
    </location>
</feature>
<dbReference type="GO" id="GO:0006508">
    <property type="term" value="P:proteolysis"/>
    <property type="evidence" value="ECO:0007669"/>
    <property type="project" value="UniProtKB-KW"/>
</dbReference>
<reference evidence="3 4" key="1">
    <citation type="submission" date="2018-12" db="EMBL/GenBank/DDBJ databases">
        <authorList>
            <consortium name="Pathogen Informatics"/>
        </authorList>
    </citation>
    <scope>NUCLEOTIDE SEQUENCE [LARGE SCALE GENOMIC DNA]</scope>
    <source>
        <strain evidence="3 4">NCTC10741</strain>
    </source>
</reference>
<keyword evidence="1" id="KW-0812">Transmembrane</keyword>
<evidence type="ECO:0000259" key="2">
    <source>
        <dbReference type="Pfam" id="PF02517"/>
    </source>
</evidence>
<dbReference type="RefSeq" id="WP_126195722.1">
    <property type="nucleotide sequence ID" value="NZ_CP085954.1"/>
</dbReference>
<feature type="transmembrane region" description="Helical" evidence="1">
    <location>
        <begin position="140"/>
        <end position="158"/>
    </location>
</feature>
<feature type="transmembrane region" description="Helical" evidence="1">
    <location>
        <begin position="164"/>
        <end position="187"/>
    </location>
</feature>
<protein>
    <submittedName>
        <fullName evidence="3">CAAX amino terminal protease self- immunity</fullName>
    </submittedName>
</protein>
<dbReference type="Proteomes" id="UP000271626">
    <property type="component" value="Chromosome"/>
</dbReference>
<feature type="transmembrane region" description="Helical" evidence="1">
    <location>
        <begin position="238"/>
        <end position="255"/>
    </location>
</feature>
<keyword evidence="3" id="KW-0645">Protease</keyword>
<dbReference type="GO" id="GO:0004175">
    <property type="term" value="F:endopeptidase activity"/>
    <property type="evidence" value="ECO:0007669"/>
    <property type="project" value="UniProtKB-ARBA"/>
</dbReference>
<evidence type="ECO:0000256" key="1">
    <source>
        <dbReference type="SAM" id="Phobius"/>
    </source>
</evidence>
<keyword evidence="3" id="KW-0378">Hydrolase</keyword>
<feature type="transmembrane region" description="Helical" evidence="1">
    <location>
        <begin position="199"/>
        <end position="218"/>
    </location>
</feature>
<keyword evidence="1" id="KW-0472">Membrane</keyword>
<evidence type="ECO:0000313" key="3">
    <source>
        <dbReference type="EMBL" id="VDR38469.1"/>
    </source>
</evidence>
<accession>A0A3P8JYV7</accession>
<proteinExistence type="predicted"/>
<dbReference type="InterPro" id="IPR003675">
    <property type="entry name" value="Rce1/LyrA-like_dom"/>
</dbReference>
<sequence>MRTWAGWTVATLGTGAIAISSLVAALSGRGLRYTADSMDTIPWWQPWAPVVAGLLVALAVPARNAADGADRAEAPPDPRPQAWILLACGIAFAAGLIVLGPEEPTYTVLKLALLLAVPAAVFALDRRWGRRWPDPTSRPGWRPVPAVIAYLVVYLALSDRSENFLAGVPLLDAVLLLLAGFAMNALLEEVFYRRWLLTRWHAVLGPWAAVALSAVVWASWHVSIQGSGDLPLDTMNVLANQGVSGLFLGVLWLRYRVMWPLLVIHGVWNANPLQFVGGA</sequence>
<organism evidence="3 4">
    <name type="scientific">Tsukamurella paurometabola</name>
    <name type="common">Corynebacterium paurometabolum</name>
    <dbReference type="NCBI Taxonomy" id="2061"/>
    <lineage>
        <taxon>Bacteria</taxon>
        <taxon>Bacillati</taxon>
        <taxon>Actinomycetota</taxon>
        <taxon>Actinomycetes</taxon>
        <taxon>Mycobacteriales</taxon>
        <taxon>Tsukamurellaceae</taxon>
        <taxon>Tsukamurella</taxon>
    </lineage>
</organism>